<reference evidence="1 2" key="1">
    <citation type="submission" date="2024-04" db="EMBL/GenBank/DDBJ databases">
        <title>Human intestinal bacterial collection.</title>
        <authorList>
            <person name="Pauvert C."/>
            <person name="Hitch T.C.A."/>
            <person name="Clavel T."/>
        </authorList>
    </citation>
    <scope>NUCLEOTIDE SEQUENCE [LARGE SCALE GENOMIC DNA]</scope>
    <source>
        <strain evidence="1 2">CLA-AA-H145</strain>
    </source>
</reference>
<accession>A0ABV1FS15</accession>
<organism evidence="1 2">
    <name type="scientific">Hallella faecis</name>
    <dbReference type="NCBI Taxonomy" id="2841596"/>
    <lineage>
        <taxon>Bacteria</taxon>
        <taxon>Pseudomonadati</taxon>
        <taxon>Bacteroidota</taxon>
        <taxon>Bacteroidia</taxon>
        <taxon>Bacteroidales</taxon>
        <taxon>Prevotellaceae</taxon>
        <taxon>Hallella</taxon>
    </lineage>
</organism>
<proteinExistence type="predicted"/>
<evidence type="ECO:0000313" key="1">
    <source>
        <dbReference type="EMBL" id="MEQ2487216.1"/>
    </source>
</evidence>
<comment type="caution">
    <text evidence="1">The sequence shown here is derived from an EMBL/GenBank/DDBJ whole genome shotgun (WGS) entry which is preliminary data.</text>
</comment>
<keyword evidence="2" id="KW-1185">Reference proteome</keyword>
<dbReference type="RefSeq" id="WP_215760259.1">
    <property type="nucleotide sequence ID" value="NZ_JAHKBE010000036.1"/>
</dbReference>
<dbReference type="EMBL" id="JBBNFP010000036">
    <property type="protein sequence ID" value="MEQ2487216.1"/>
    <property type="molecule type" value="Genomic_DNA"/>
</dbReference>
<sequence>MARAINEDFKELCSFINSYDMSHILVEDEAKRMFSSCHKKYYAYLLITEEFRPLCATKGGLIEPIQYSYLQESCSDVGQAFFMTINGCYKGAKLLLRSSIENFLKSICFDEDNTIVLTKSVYEVFDKASVVNVFSSYTSLHNSLHNEYAILCRDVHTSDENHMEAITSLSHFPAFDKTKCKEVQDCLRRLLSTFITVLSLKYNDEYHKINYAGKEILNREIIKSFRKKVQNID</sequence>
<gene>
    <name evidence="1" type="ORF">AAAT34_09150</name>
</gene>
<evidence type="ECO:0000313" key="2">
    <source>
        <dbReference type="Proteomes" id="UP001487296"/>
    </source>
</evidence>
<name>A0ABV1FS15_9BACT</name>
<dbReference type="Proteomes" id="UP001487296">
    <property type="component" value="Unassembled WGS sequence"/>
</dbReference>
<protein>
    <submittedName>
        <fullName evidence="1">Uncharacterized protein</fullName>
    </submittedName>
</protein>